<gene>
    <name evidence="6" type="ORF">HJC23_004491</name>
</gene>
<sequence>FARDKVFHCSTKSSFLRLGPRFASRRKMKLFRATVFLLSSSAWAPPTPHAFGFQPSSPRIHHATLPKTTQEPHCAVQLHAVTSEQTASTTTMPDMQAYANGYKTVFNEISCKLCTPVQGELPKDLVGTYYRCGPAMFSAGSLPPPKTSLVKPKQPPVPDGVDPTRMVLHPFEGDGAVLAVTFHGDTKPDTTDADTADQVVDTNGKATVRFKYVRTNAFTNERKKGKKLYTGMESTRSMDNGIGNDLTLPFFRHHLLPGLNKLRKNTSNTRTVYFGKKLLSLWSGGLPYKLDSLALSTDGRSQLGGAIKREDSALGGKAAIDAARNRILFYGIDEDSGSSQLNLYEFNAKFQPIKENDGVVQVKLPGLAMVHDFAVTENYGIFVQPLVKVNGMQYMLSKEPGKTVALEESSLVHVVSRASSNNPGEIQSFQIPFDGFNEANLQLINAYEDRDGIIIFDAIRSDERTSSKGSSNNKWPWATSLENYKTMSTKKSLWRYQVHPRNGFISKDCIANEQIYFGVINSQKSGAMHRYIYAAIGATGEDVAPPQGIVKYDCKSNTQESWFPESYEFCGEPMYASGIGDTSEDAGYILSVLFNGKEEESEVVVLRADNISQGPIARIPLGMAVPHGNHGCFASGEEANWTYEEIERRAKLADKMESRGSMWNEVKSDFSGLGLRFDDMEEYFGDLM</sequence>
<evidence type="ECO:0000256" key="4">
    <source>
        <dbReference type="ARBA" id="ARBA00023004"/>
    </source>
</evidence>
<comment type="cofactor">
    <cofactor evidence="5">
        <name>Fe(2+)</name>
        <dbReference type="ChEBI" id="CHEBI:29033"/>
    </cofactor>
    <text evidence="5">Binds 1 Fe(2+) ion per subunit.</text>
</comment>
<dbReference type="AlphaFoldDB" id="A0ABD3PU22"/>
<dbReference type="GO" id="GO:0046872">
    <property type="term" value="F:metal ion binding"/>
    <property type="evidence" value="ECO:0007669"/>
    <property type="project" value="UniProtKB-KW"/>
</dbReference>
<reference evidence="6 7" key="1">
    <citation type="journal article" date="2020" name="G3 (Bethesda)">
        <title>Improved Reference Genome for Cyclotella cryptica CCMP332, a Model for Cell Wall Morphogenesis, Salinity Adaptation, and Lipid Production in Diatoms (Bacillariophyta).</title>
        <authorList>
            <person name="Roberts W.R."/>
            <person name="Downey K.M."/>
            <person name="Ruck E.C."/>
            <person name="Traller J.C."/>
            <person name="Alverson A.J."/>
        </authorList>
    </citation>
    <scope>NUCLEOTIDE SEQUENCE [LARGE SCALE GENOMIC DNA]</scope>
    <source>
        <strain evidence="6 7">CCMP332</strain>
    </source>
</reference>
<accession>A0ABD3PU22</accession>
<comment type="similarity">
    <text evidence="1">Belongs to the carotenoid oxygenase family.</text>
</comment>
<comment type="caution">
    <text evidence="6">The sequence shown here is derived from an EMBL/GenBank/DDBJ whole genome shotgun (WGS) entry which is preliminary data.</text>
</comment>
<evidence type="ECO:0000256" key="1">
    <source>
        <dbReference type="ARBA" id="ARBA00006787"/>
    </source>
</evidence>
<evidence type="ECO:0000313" key="6">
    <source>
        <dbReference type="EMBL" id="KAL3790861.1"/>
    </source>
</evidence>
<keyword evidence="7" id="KW-1185">Reference proteome</keyword>
<evidence type="ECO:0000256" key="5">
    <source>
        <dbReference type="PIRSR" id="PIRSR604294-1"/>
    </source>
</evidence>
<feature type="binding site" evidence="5">
    <location>
        <position position="630"/>
    </location>
    <ligand>
        <name>Fe cation</name>
        <dbReference type="ChEBI" id="CHEBI:24875"/>
        <note>catalytic</note>
    </ligand>
</feature>
<feature type="binding site" evidence="5">
    <location>
        <position position="371"/>
    </location>
    <ligand>
        <name>Fe cation</name>
        <dbReference type="ChEBI" id="CHEBI:24875"/>
        <note>catalytic</note>
    </ligand>
</feature>
<dbReference type="Proteomes" id="UP001516023">
    <property type="component" value="Unassembled WGS sequence"/>
</dbReference>
<feature type="non-terminal residue" evidence="6">
    <location>
        <position position="1"/>
    </location>
</feature>
<evidence type="ECO:0000256" key="2">
    <source>
        <dbReference type="ARBA" id="ARBA00022723"/>
    </source>
</evidence>
<dbReference type="Pfam" id="PF03055">
    <property type="entry name" value="RPE65"/>
    <property type="match status" value="1"/>
</dbReference>
<evidence type="ECO:0000313" key="7">
    <source>
        <dbReference type="Proteomes" id="UP001516023"/>
    </source>
</evidence>
<dbReference type="EMBL" id="JABMIG020000121">
    <property type="protein sequence ID" value="KAL3790861.1"/>
    <property type="molecule type" value="Genomic_DNA"/>
</dbReference>
<evidence type="ECO:0000256" key="3">
    <source>
        <dbReference type="ARBA" id="ARBA00023002"/>
    </source>
</evidence>
<dbReference type="GO" id="GO:0016491">
    <property type="term" value="F:oxidoreductase activity"/>
    <property type="evidence" value="ECO:0007669"/>
    <property type="project" value="UniProtKB-KW"/>
</dbReference>
<keyword evidence="2 5" id="KW-0479">Metal-binding</keyword>
<keyword evidence="4 5" id="KW-0408">Iron</keyword>
<organism evidence="6 7">
    <name type="scientific">Cyclotella cryptica</name>
    <dbReference type="NCBI Taxonomy" id="29204"/>
    <lineage>
        <taxon>Eukaryota</taxon>
        <taxon>Sar</taxon>
        <taxon>Stramenopiles</taxon>
        <taxon>Ochrophyta</taxon>
        <taxon>Bacillariophyta</taxon>
        <taxon>Coscinodiscophyceae</taxon>
        <taxon>Thalassiosirophycidae</taxon>
        <taxon>Stephanodiscales</taxon>
        <taxon>Stephanodiscaceae</taxon>
        <taxon>Cyclotella</taxon>
    </lineage>
</organism>
<keyword evidence="3" id="KW-0560">Oxidoreductase</keyword>
<evidence type="ECO:0008006" key="8">
    <source>
        <dbReference type="Google" id="ProtNLM"/>
    </source>
</evidence>
<dbReference type="PANTHER" id="PTHR10543:SF89">
    <property type="entry name" value="CAROTENOID 9,10(9',10')-CLEAVAGE DIOXYGENASE 1"/>
    <property type="match status" value="1"/>
</dbReference>
<dbReference type="PANTHER" id="PTHR10543">
    <property type="entry name" value="BETA-CAROTENE DIOXYGENASE"/>
    <property type="match status" value="1"/>
</dbReference>
<dbReference type="InterPro" id="IPR004294">
    <property type="entry name" value="Carotenoid_Oase"/>
</dbReference>
<name>A0ABD3PU22_9STRA</name>
<protein>
    <recommendedName>
        <fullName evidence="8">Carotenoid oxygenase</fullName>
    </recommendedName>
</protein>
<proteinExistence type="inferred from homology"/>